<dbReference type="Proteomes" id="UP000827986">
    <property type="component" value="Unassembled WGS sequence"/>
</dbReference>
<dbReference type="AlphaFoldDB" id="A0A9D3XUY1"/>
<proteinExistence type="predicted"/>
<keyword evidence="3" id="KW-1185">Reference proteome</keyword>
<reference evidence="2" key="1">
    <citation type="submission" date="2021-09" db="EMBL/GenBank/DDBJ databases">
        <title>The genome of Mauremys mutica provides insights into the evolution of semi-aquatic lifestyle.</title>
        <authorList>
            <person name="Gong S."/>
            <person name="Gao Y."/>
        </authorList>
    </citation>
    <scope>NUCLEOTIDE SEQUENCE</scope>
    <source>
        <strain evidence="2">MM-2020</strain>
        <tissue evidence="2">Muscle</tissue>
    </source>
</reference>
<evidence type="ECO:0000313" key="3">
    <source>
        <dbReference type="Proteomes" id="UP000827986"/>
    </source>
</evidence>
<name>A0A9D3XUY1_9SAUR</name>
<dbReference type="EMBL" id="JAHDVG010000463">
    <property type="protein sequence ID" value="KAH1186487.1"/>
    <property type="molecule type" value="Genomic_DNA"/>
</dbReference>
<accession>A0A9D3XUY1</accession>
<organism evidence="2 3">
    <name type="scientific">Mauremys mutica</name>
    <name type="common">yellowpond turtle</name>
    <dbReference type="NCBI Taxonomy" id="74926"/>
    <lineage>
        <taxon>Eukaryota</taxon>
        <taxon>Metazoa</taxon>
        <taxon>Chordata</taxon>
        <taxon>Craniata</taxon>
        <taxon>Vertebrata</taxon>
        <taxon>Euteleostomi</taxon>
        <taxon>Archelosauria</taxon>
        <taxon>Testudinata</taxon>
        <taxon>Testudines</taxon>
        <taxon>Cryptodira</taxon>
        <taxon>Durocryptodira</taxon>
        <taxon>Testudinoidea</taxon>
        <taxon>Geoemydidae</taxon>
        <taxon>Geoemydinae</taxon>
        <taxon>Mauremys</taxon>
    </lineage>
</organism>
<feature type="region of interest" description="Disordered" evidence="1">
    <location>
        <begin position="88"/>
        <end position="111"/>
    </location>
</feature>
<evidence type="ECO:0000313" key="2">
    <source>
        <dbReference type="EMBL" id="KAH1186487.1"/>
    </source>
</evidence>
<protein>
    <submittedName>
        <fullName evidence="2">Uncharacterized protein</fullName>
    </submittedName>
</protein>
<comment type="caution">
    <text evidence="2">The sequence shown here is derived from an EMBL/GenBank/DDBJ whole genome shotgun (WGS) entry which is preliminary data.</text>
</comment>
<evidence type="ECO:0000256" key="1">
    <source>
        <dbReference type="SAM" id="MobiDB-lite"/>
    </source>
</evidence>
<gene>
    <name evidence="2" type="ORF">KIL84_019236</name>
</gene>
<sequence>MEYVYVYMTMAISCEIFIKGTLEQETIKMLFPTPHTGWVLCLHMAVNFSTFLIHMSICYSVTLGEIVDFSVQEKTRFSMPRHTGERFVLSKEPEDANNQSLPGERDRQTDTDFWEGTDDLFLHSLP</sequence>